<gene>
    <name evidence="1" type="ORF">C5167_006358</name>
</gene>
<evidence type="ECO:0000313" key="2">
    <source>
        <dbReference type="Proteomes" id="UP000316621"/>
    </source>
</evidence>
<organism evidence="1 2">
    <name type="scientific">Papaver somniferum</name>
    <name type="common">Opium poppy</name>
    <dbReference type="NCBI Taxonomy" id="3469"/>
    <lineage>
        <taxon>Eukaryota</taxon>
        <taxon>Viridiplantae</taxon>
        <taxon>Streptophyta</taxon>
        <taxon>Embryophyta</taxon>
        <taxon>Tracheophyta</taxon>
        <taxon>Spermatophyta</taxon>
        <taxon>Magnoliopsida</taxon>
        <taxon>Ranunculales</taxon>
        <taxon>Papaveraceae</taxon>
        <taxon>Papaveroideae</taxon>
        <taxon>Papaver</taxon>
    </lineage>
</organism>
<reference evidence="1 2" key="1">
    <citation type="journal article" date="2018" name="Science">
        <title>The opium poppy genome and morphinan production.</title>
        <authorList>
            <person name="Guo L."/>
            <person name="Winzer T."/>
            <person name="Yang X."/>
            <person name="Li Y."/>
            <person name="Ning Z."/>
            <person name="He Z."/>
            <person name="Teodor R."/>
            <person name="Lu Y."/>
            <person name="Bowser T.A."/>
            <person name="Graham I.A."/>
            <person name="Ye K."/>
        </authorList>
    </citation>
    <scope>NUCLEOTIDE SEQUENCE [LARGE SCALE GENOMIC DNA]</scope>
    <source>
        <strain evidence="2">cv. HN1</strain>
        <tissue evidence="1">Leaves</tissue>
    </source>
</reference>
<name>A0A4Y7JHC6_PAPSO</name>
<dbReference type="AlphaFoldDB" id="A0A4Y7JHC6"/>
<keyword evidence="2" id="KW-1185">Reference proteome</keyword>
<protein>
    <submittedName>
        <fullName evidence="1">Uncharacterized protein</fullName>
    </submittedName>
</protein>
<evidence type="ECO:0000313" key="1">
    <source>
        <dbReference type="EMBL" id="RZC59055.1"/>
    </source>
</evidence>
<sequence>MDLFLLEEFAEVYDATIHMNHVHQLVSLCYCEESQKVYEKFIAQILSDLRRGLRTYSPKTVLARMQKLKSIYFAPAMNGLGWRKFEGSWLTLDR</sequence>
<dbReference type="EMBL" id="CM010718">
    <property type="protein sequence ID" value="RZC59055.1"/>
    <property type="molecule type" value="Genomic_DNA"/>
</dbReference>
<accession>A0A4Y7JHC6</accession>
<dbReference type="Proteomes" id="UP000316621">
    <property type="component" value="Chromosome 4"/>
</dbReference>
<proteinExistence type="predicted"/>
<dbReference type="Gramene" id="RZC59055">
    <property type="protein sequence ID" value="RZC59055"/>
    <property type="gene ID" value="C5167_006358"/>
</dbReference>